<dbReference type="PROSITE" id="PS00134">
    <property type="entry name" value="TRYPSIN_HIS"/>
    <property type="match status" value="1"/>
</dbReference>
<dbReference type="OrthoDB" id="3507155at2"/>
<feature type="compositionally biased region" description="Basic and acidic residues" evidence="1">
    <location>
        <begin position="279"/>
        <end position="288"/>
    </location>
</feature>
<feature type="compositionally biased region" description="Low complexity" evidence="1">
    <location>
        <begin position="257"/>
        <end position="278"/>
    </location>
</feature>
<comment type="caution">
    <text evidence="2">The sequence shown here is derived from an EMBL/GenBank/DDBJ whole genome shotgun (WGS) entry which is preliminary data.</text>
</comment>
<keyword evidence="3" id="KW-1185">Reference proteome</keyword>
<accession>A0A0N8VZY2</accession>
<organism evidence="2 3">
    <name type="scientific">Corynebacterium oculi</name>
    <dbReference type="NCBI Taxonomy" id="1544416"/>
    <lineage>
        <taxon>Bacteria</taxon>
        <taxon>Bacillati</taxon>
        <taxon>Actinomycetota</taxon>
        <taxon>Actinomycetes</taxon>
        <taxon>Mycobacteriales</taxon>
        <taxon>Corynebacteriaceae</taxon>
        <taxon>Corynebacterium</taxon>
    </lineage>
</organism>
<dbReference type="InterPro" id="IPR009003">
    <property type="entry name" value="Peptidase_S1_PA"/>
</dbReference>
<evidence type="ECO:0000256" key="1">
    <source>
        <dbReference type="SAM" id="MobiDB-lite"/>
    </source>
</evidence>
<dbReference type="Pfam" id="PF13365">
    <property type="entry name" value="Trypsin_2"/>
    <property type="match status" value="1"/>
</dbReference>
<evidence type="ECO:0000313" key="3">
    <source>
        <dbReference type="Proteomes" id="UP000050517"/>
    </source>
</evidence>
<dbReference type="GO" id="GO:0006508">
    <property type="term" value="P:proteolysis"/>
    <property type="evidence" value="ECO:0007669"/>
    <property type="project" value="InterPro"/>
</dbReference>
<reference evidence="2 3" key="1">
    <citation type="submission" date="2015-10" db="EMBL/GenBank/DDBJ databases">
        <title>Corynebacteirum lowii and Corynebacterium oculi species nova, derived from human clinical disease and and emended description of Corynebacterium mastiditis.</title>
        <authorList>
            <person name="Bernard K."/>
            <person name="Pacheco A.L."/>
            <person name="Mcdougall C."/>
            <person name="Burtx T."/>
            <person name="Weibe D."/>
            <person name="Tyler S."/>
            <person name="Olson A.B."/>
            <person name="Cnockaert M."/>
            <person name="Eguchi H."/>
            <person name="Kuwahara T."/>
            <person name="Nakayama-Imaohji H."/>
            <person name="Boudewijins M."/>
            <person name="Van Hoecke F."/>
            <person name="Bernier A.-M."/>
            <person name="Vandamme P."/>
        </authorList>
    </citation>
    <scope>NUCLEOTIDE SEQUENCE [LARGE SCALE GENOMIC DNA]</scope>
    <source>
        <strain evidence="2 3">NML 130210</strain>
    </source>
</reference>
<dbReference type="SUPFAM" id="SSF50494">
    <property type="entry name" value="Trypsin-like serine proteases"/>
    <property type="match status" value="1"/>
</dbReference>
<dbReference type="RefSeq" id="WP_055121538.1">
    <property type="nucleotide sequence ID" value="NZ_LKST01000001.1"/>
</dbReference>
<feature type="region of interest" description="Disordered" evidence="1">
    <location>
        <begin position="247"/>
        <end position="321"/>
    </location>
</feature>
<sequence>MLDGHLSEINDKGAYFADKPYTEQAASRAVGQLRNAGSLCTGSVIDSASGSLVLTAAHCLGKLKDGAWEISQATHDAIAAGNSVFIPALEGTAETHEQRFPLGSWKVTDAHVSATSGVDVAVLEIAPDDQGRTIQEVTGAFGVRELQQGEVVQASLIGYPAPAPFHSKSQSVCVGNYTKYEGGGNSQIRRVNGERECWVGGGSSGGPFVTTSENPALAGDVITVLNSGGGGDIAPVVRELVSNIKGGLPAEAPKPEQPTAEQQPAEEAQPAQPAPQENKPAEEADPAEKPSAPEAPVKGIDPAQFEQQPQAPVKGIDPATV</sequence>
<proteinExistence type="predicted"/>
<protein>
    <submittedName>
        <fullName evidence="2">Trypsin</fullName>
    </submittedName>
</protein>
<name>A0A0N8VZY2_9CORY</name>
<dbReference type="EMBL" id="LKST01000001">
    <property type="protein sequence ID" value="KQB85170.1"/>
    <property type="molecule type" value="Genomic_DNA"/>
</dbReference>
<dbReference type="PATRIC" id="fig|1544416.3.peg.312"/>
<dbReference type="InterPro" id="IPR018114">
    <property type="entry name" value="TRYPSIN_HIS"/>
</dbReference>
<evidence type="ECO:0000313" key="2">
    <source>
        <dbReference type="EMBL" id="KQB85170.1"/>
    </source>
</evidence>
<dbReference type="GO" id="GO:0004252">
    <property type="term" value="F:serine-type endopeptidase activity"/>
    <property type="evidence" value="ECO:0007669"/>
    <property type="project" value="InterPro"/>
</dbReference>
<dbReference type="AlphaFoldDB" id="A0A0N8VZY2"/>
<dbReference type="Proteomes" id="UP000050517">
    <property type="component" value="Unassembled WGS sequence"/>
</dbReference>
<dbReference type="InterPro" id="IPR043504">
    <property type="entry name" value="Peptidase_S1_PA_chymotrypsin"/>
</dbReference>
<dbReference type="Gene3D" id="2.40.10.10">
    <property type="entry name" value="Trypsin-like serine proteases"/>
    <property type="match status" value="2"/>
</dbReference>
<gene>
    <name evidence="2" type="ORF">Cocul_00308</name>
</gene>